<reference evidence="2" key="1">
    <citation type="journal article" date="2019" name="Int. J. Syst. Evol. Microbiol.">
        <title>The Global Catalogue of Microorganisms (GCM) 10K type strain sequencing project: providing services to taxonomists for standard genome sequencing and annotation.</title>
        <authorList>
            <consortium name="The Broad Institute Genomics Platform"/>
            <consortium name="The Broad Institute Genome Sequencing Center for Infectious Disease"/>
            <person name="Wu L."/>
            <person name="Ma J."/>
        </authorList>
    </citation>
    <scope>NUCLEOTIDE SEQUENCE [LARGE SCALE GENOMIC DNA]</scope>
    <source>
        <strain evidence="2">JCM 19173</strain>
    </source>
</reference>
<gene>
    <name evidence="1" type="ORF">GCM10010844_07600</name>
</gene>
<sequence>MLTLLIAVVFIGLILITATVLLGAPRMCDCRICGESSHLDVCAACDASNITPQTTRQRRAVAKRVYRNADQLTRALAARNAIRGDDGLVTVRGRA</sequence>
<dbReference type="Proteomes" id="UP000604341">
    <property type="component" value="Unassembled WGS sequence"/>
</dbReference>
<accession>A0ABQ2FEW4</accession>
<dbReference type="RefSeq" id="WP_189067601.1">
    <property type="nucleotide sequence ID" value="NZ_BMPE01000001.1"/>
</dbReference>
<organism evidence="1 2">
    <name type="scientific">Deinococcus radiotolerans</name>
    <dbReference type="NCBI Taxonomy" id="1309407"/>
    <lineage>
        <taxon>Bacteria</taxon>
        <taxon>Thermotogati</taxon>
        <taxon>Deinococcota</taxon>
        <taxon>Deinococci</taxon>
        <taxon>Deinococcales</taxon>
        <taxon>Deinococcaceae</taxon>
        <taxon>Deinococcus</taxon>
    </lineage>
</organism>
<keyword evidence="2" id="KW-1185">Reference proteome</keyword>
<proteinExistence type="predicted"/>
<protein>
    <recommendedName>
        <fullName evidence="3">Amidophosphoribosyltransferase</fullName>
    </recommendedName>
</protein>
<evidence type="ECO:0000313" key="1">
    <source>
        <dbReference type="EMBL" id="GGK91577.1"/>
    </source>
</evidence>
<comment type="caution">
    <text evidence="1">The sequence shown here is derived from an EMBL/GenBank/DDBJ whole genome shotgun (WGS) entry which is preliminary data.</text>
</comment>
<evidence type="ECO:0008006" key="3">
    <source>
        <dbReference type="Google" id="ProtNLM"/>
    </source>
</evidence>
<dbReference type="EMBL" id="BMPE01000001">
    <property type="protein sequence ID" value="GGK91577.1"/>
    <property type="molecule type" value="Genomic_DNA"/>
</dbReference>
<evidence type="ECO:0000313" key="2">
    <source>
        <dbReference type="Proteomes" id="UP000604341"/>
    </source>
</evidence>
<name>A0ABQ2FEW4_9DEIO</name>